<organism evidence="1 2">
    <name type="scientific">Stephanodiscus triporus</name>
    <dbReference type="NCBI Taxonomy" id="2934178"/>
    <lineage>
        <taxon>Eukaryota</taxon>
        <taxon>Sar</taxon>
        <taxon>Stramenopiles</taxon>
        <taxon>Ochrophyta</taxon>
        <taxon>Bacillariophyta</taxon>
        <taxon>Coscinodiscophyceae</taxon>
        <taxon>Thalassiosirophycidae</taxon>
        <taxon>Stephanodiscales</taxon>
        <taxon>Stephanodiscaceae</taxon>
        <taxon>Stephanodiscus</taxon>
    </lineage>
</organism>
<evidence type="ECO:0000313" key="2">
    <source>
        <dbReference type="Proteomes" id="UP001530315"/>
    </source>
</evidence>
<gene>
    <name evidence="1" type="ORF">ACHAW5_009196</name>
</gene>
<dbReference type="AlphaFoldDB" id="A0ABD3N3V5"/>
<evidence type="ECO:0000313" key="1">
    <source>
        <dbReference type="EMBL" id="KAL3769736.1"/>
    </source>
</evidence>
<protein>
    <submittedName>
        <fullName evidence="1">Uncharacterized protein</fullName>
    </submittedName>
</protein>
<dbReference type="EMBL" id="JALLAZ020001647">
    <property type="protein sequence ID" value="KAL3769736.1"/>
    <property type="molecule type" value="Genomic_DNA"/>
</dbReference>
<dbReference type="Proteomes" id="UP001530315">
    <property type="component" value="Unassembled WGS sequence"/>
</dbReference>
<reference evidence="1 2" key="1">
    <citation type="submission" date="2024-10" db="EMBL/GenBank/DDBJ databases">
        <title>Updated reference genomes for cyclostephanoid diatoms.</title>
        <authorList>
            <person name="Roberts W.R."/>
            <person name="Alverson A.J."/>
        </authorList>
    </citation>
    <scope>NUCLEOTIDE SEQUENCE [LARGE SCALE GENOMIC DNA]</scope>
    <source>
        <strain evidence="1 2">AJA276-08</strain>
    </source>
</reference>
<accession>A0ABD3N3V5</accession>
<proteinExistence type="predicted"/>
<comment type="caution">
    <text evidence="1">The sequence shown here is derived from an EMBL/GenBank/DDBJ whole genome shotgun (WGS) entry which is preliminary data.</text>
</comment>
<sequence>MDLWAPVTGPRRLRRLPKKKIVTGKLTDRSYVPAGLTRAQYEKIREEADKKKAANYQKNVAKAGVFIDYTDFYLKRGN</sequence>
<keyword evidence="2" id="KW-1185">Reference proteome</keyword>
<name>A0ABD3N3V5_9STRA</name>